<protein>
    <submittedName>
        <fullName evidence="1">Uncharacterized protein</fullName>
    </submittedName>
</protein>
<proteinExistence type="predicted"/>
<accession>A0A2P2NAP1</accession>
<dbReference type="AlphaFoldDB" id="A0A2P2NAP1"/>
<organism evidence="1">
    <name type="scientific">Rhizophora mucronata</name>
    <name type="common">Asiatic mangrove</name>
    <dbReference type="NCBI Taxonomy" id="61149"/>
    <lineage>
        <taxon>Eukaryota</taxon>
        <taxon>Viridiplantae</taxon>
        <taxon>Streptophyta</taxon>
        <taxon>Embryophyta</taxon>
        <taxon>Tracheophyta</taxon>
        <taxon>Spermatophyta</taxon>
        <taxon>Magnoliopsida</taxon>
        <taxon>eudicotyledons</taxon>
        <taxon>Gunneridae</taxon>
        <taxon>Pentapetalae</taxon>
        <taxon>rosids</taxon>
        <taxon>fabids</taxon>
        <taxon>Malpighiales</taxon>
        <taxon>Rhizophoraceae</taxon>
        <taxon>Rhizophora</taxon>
    </lineage>
</organism>
<sequence length="30" mass="3499">MHFAFHVHKVTCRRGTLQTSTVFLVHDICN</sequence>
<reference evidence="1" key="1">
    <citation type="submission" date="2018-02" db="EMBL/GenBank/DDBJ databases">
        <title>Rhizophora mucronata_Transcriptome.</title>
        <authorList>
            <person name="Meera S.P."/>
            <person name="Sreeshan A."/>
            <person name="Augustine A."/>
        </authorList>
    </citation>
    <scope>NUCLEOTIDE SEQUENCE</scope>
    <source>
        <tissue evidence="1">Leaf</tissue>
    </source>
</reference>
<evidence type="ECO:0000313" key="1">
    <source>
        <dbReference type="EMBL" id="MBX39554.1"/>
    </source>
</evidence>
<name>A0A2P2NAP1_RHIMU</name>
<dbReference type="EMBL" id="GGEC01059070">
    <property type="protein sequence ID" value="MBX39554.1"/>
    <property type="molecule type" value="Transcribed_RNA"/>
</dbReference>